<feature type="compositionally biased region" description="Low complexity" evidence="7">
    <location>
        <begin position="743"/>
        <end position="759"/>
    </location>
</feature>
<dbReference type="Proteomes" id="UP000005239">
    <property type="component" value="Unassembled WGS sequence"/>
</dbReference>
<dbReference type="InterPro" id="IPR000719">
    <property type="entry name" value="Prot_kinase_dom"/>
</dbReference>
<dbReference type="SMART" id="SM00252">
    <property type="entry name" value="SH2"/>
    <property type="match status" value="1"/>
</dbReference>
<keyword evidence="3 6" id="KW-0418">Kinase</keyword>
<dbReference type="InterPro" id="IPR050198">
    <property type="entry name" value="Non-receptor_tyrosine_kinases"/>
</dbReference>
<dbReference type="InterPro" id="IPR000980">
    <property type="entry name" value="SH2"/>
</dbReference>
<dbReference type="PROSITE" id="PS50001">
    <property type="entry name" value="SH2"/>
    <property type="match status" value="1"/>
</dbReference>
<evidence type="ECO:0000256" key="7">
    <source>
        <dbReference type="SAM" id="MobiDB-lite"/>
    </source>
</evidence>
<protein>
    <recommendedName>
        <fullName evidence="6">Tyrosine-protein kinase</fullName>
        <ecNumber evidence="6">2.7.10.2</ecNumber>
    </recommendedName>
</protein>
<dbReference type="PANTHER" id="PTHR24418">
    <property type="entry name" value="TYROSINE-PROTEIN KINASE"/>
    <property type="match status" value="1"/>
</dbReference>
<evidence type="ECO:0000256" key="2">
    <source>
        <dbReference type="ARBA" id="ARBA00022741"/>
    </source>
</evidence>
<dbReference type="InterPro" id="IPR036860">
    <property type="entry name" value="SH2_dom_sf"/>
</dbReference>
<feature type="transmembrane region" description="Helical" evidence="8">
    <location>
        <begin position="787"/>
        <end position="807"/>
    </location>
</feature>
<evidence type="ECO:0000256" key="5">
    <source>
        <dbReference type="ARBA" id="ARBA00023137"/>
    </source>
</evidence>
<dbReference type="EC" id="2.7.10.2" evidence="6"/>
<keyword evidence="8" id="KW-1133">Transmembrane helix</keyword>
<dbReference type="PROSITE" id="PS00107">
    <property type="entry name" value="PROTEIN_KINASE_ATP"/>
    <property type="match status" value="1"/>
</dbReference>
<organism evidence="9 10">
    <name type="scientific">Pristionchus pacificus</name>
    <name type="common">Parasitic nematode worm</name>
    <dbReference type="NCBI Taxonomy" id="54126"/>
    <lineage>
        <taxon>Eukaryota</taxon>
        <taxon>Metazoa</taxon>
        <taxon>Ecdysozoa</taxon>
        <taxon>Nematoda</taxon>
        <taxon>Chromadorea</taxon>
        <taxon>Rhabditida</taxon>
        <taxon>Rhabditina</taxon>
        <taxon>Diplogasteromorpha</taxon>
        <taxon>Diplogasteroidea</taxon>
        <taxon>Neodiplogasteridae</taxon>
        <taxon>Pristionchus</taxon>
    </lineage>
</organism>
<dbReference type="InterPro" id="IPR001245">
    <property type="entry name" value="Ser-Thr/Tyr_kinase_cat_dom"/>
</dbReference>
<sequence length="842" mass="95568">MKHKINSIFLYFLYSSSLPFWKNVREFLTSLTRNAFYNSIMRSSTLISIFLVPLGIDAEWYEPRCDPLNSIICGNQNFTTINGDCGRGITFLYCVKVIHRDSSLNWDFSEPWQIFISTNAFQMMRCLGLGKSSVMIVCSEERCDDFTMGEQIKNCIIQSPLRSKIWQAHILPTPEAPIKVEEYVYSASIAALCIAIVTNNLQDEISNYVHYLKVEKEFEERPNRETLYQWDLSAPWDAVVETYLNKCIKRYAPHGAIGTGPSMKIIVALFDFTPPEGQIDHLTFTKDDEFELRLARHLRSGRTGLVPRNFVAKRSDQDIVQWSNLGNTRQDAIDELSKPQYEPGAFIIRSTAGKDQSDALALSVKCISTKHFCILHFEIIRSNGTFQIFHENDSKDILFPTLTTLIMHHARFSSGMPQMLTYSVKKHVLIDTWTIEDDEVVIEKERLGKGNFGEVFRGSLDGKTVAVKKIRVGGAISEEHLLREADIARQYYHENIVRVIGVCASVPFILADFGMARCLDDEALYYLNNQDLFPHKWSAPEAFVILGNDGKIKQAGKSTSEGDVWSYAVVLWELYTLGAMDLVTGTVKFLADTRNAYLFGHRMGDTLHVRNATSGTTQSTDSQISVMDLQTRRTRRTLFTFEIDVPRAVVVEPRKYNGSELTRILSNVSYTNDVRIYQRAVQPEFPNKCENHTCQEDSMCLPRDVDRTDGVPAIDNSPYSCITHDGSVDVPSAFEYFAATTKKSSPTSTSTTTPTPSTTVRRQPDVLLQNKANSDSTIHRMSLHMKVAILIASVFIVFLVFCPFFIYRRSVMLNNSNIPNQRTNGSQRKLLKTENNVLETRI</sequence>
<accession>A0A8R1Y5E7</accession>
<comment type="catalytic activity">
    <reaction evidence="6">
        <text>L-tyrosyl-[protein] + ATP = O-phospho-L-tyrosyl-[protein] + ADP + H(+)</text>
        <dbReference type="Rhea" id="RHEA:10596"/>
        <dbReference type="Rhea" id="RHEA-COMP:10136"/>
        <dbReference type="Rhea" id="RHEA-COMP:20101"/>
        <dbReference type="ChEBI" id="CHEBI:15378"/>
        <dbReference type="ChEBI" id="CHEBI:30616"/>
        <dbReference type="ChEBI" id="CHEBI:46858"/>
        <dbReference type="ChEBI" id="CHEBI:61978"/>
        <dbReference type="ChEBI" id="CHEBI:456216"/>
        <dbReference type="EC" id="2.7.10.2"/>
    </reaction>
</comment>
<dbReference type="SUPFAM" id="SSF55550">
    <property type="entry name" value="SH2 domain"/>
    <property type="match status" value="1"/>
</dbReference>
<evidence type="ECO:0000256" key="3">
    <source>
        <dbReference type="ARBA" id="ARBA00022777"/>
    </source>
</evidence>
<proteinExistence type="inferred from homology"/>
<keyword evidence="4 6" id="KW-0067">ATP-binding</keyword>
<dbReference type="OrthoDB" id="778574at2759"/>
<comment type="similarity">
    <text evidence="6">Belongs to the protein kinase superfamily. Tyr protein kinase family.</text>
</comment>
<dbReference type="GO" id="GO:0005524">
    <property type="term" value="F:ATP binding"/>
    <property type="evidence" value="ECO:0007669"/>
    <property type="project" value="UniProtKB-UniRule"/>
</dbReference>
<dbReference type="InterPro" id="IPR017441">
    <property type="entry name" value="Protein_kinase_ATP_BS"/>
</dbReference>
<reference evidence="10" key="1">
    <citation type="journal article" date="2008" name="Nat. Genet.">
        <title>The Pristionchus pacificus genome provides a unique perspective on nematode lifestyle and parasitism.</title>
        <authorList>
            <person name="Dieterich C."/>
            <person name="Clifton S.W."/>
            <person name="Schuster L.N."/>
            <person name="Chinwalla A."/>
            <person name="Delehaunty K."/>
            <person name="Dinkelacker I."/>
            <person name="Fulton L."/>
            <person name="Fulton R."/>
            <person name="Godfrey J."/>
            <person name="Minx P."/>
            <person name="Mitreva M."/>
            <person name="Roeseler W."/>
            <person name="Tian H."/>
            <person name="Witte H."/>
            <person name="Yang S.P."/>
            <person name="Wilson R.K."/>
            <person name="Sommer R.J."/>
        </authorList>
    </citation>
    <scope>NUCLEOTIDE SEQUENCE [LARGE SCALE GENOMIC DNA]</scope>
    <source>
        <strain evidence="10">PS312</strain>
    </source>
</reference>
<keyword evidence="8" id="KW-0472">Membrane</keyword>
<keyword evidence="10" id="KW-1185">Reference proteome</keyword>
<dbReference type="Gene3D" id="3.30.505.10">
    <property type="entry name" value="SH2 domain"/>
    <property type="match status" value="1"/>
</dbReference>
<keyword evidence="8" id="KW-0812">Transmembrane</keyword>
<dbReference type="GO" id="GO:0005886">
    <property type="term" value="C:plasma membrane"/>
    <property type="evidence" value="ECO:0000318"/>
    <property type="project" value="GO_Central"/>
</dbReference>
<dbReference type="EnsemblMetazoa" id="PPA03479.1">
    <property type="protein sequence ID" value="PPA03479.1"/>
    <property type="gene ID" value="WBGene00093033"/>
</dbReference>
<gene>
    <name evidence="9" type="primary">WBGene00093033</name>
</gene>
<evidence type="ECO:0000313" key="10">
    <source>
        <dbReference type="Proteomes" id="UP000005239"/>
    </source>
</evidence>
<accession>A0A2A6BRU1</accession>
<keyword evidence="1 6" id="KW-0808">Transferase</keyword>
<dbReference type="Gene3D" id="3.30.200.20">
    <property type="entry name" value="Phosphorylase Kinase, domain 1"/>
    <property type="match status" value="1"/>
</dbReference>
<evidence type="ECO:0000256" key="1">
    <source>
        <dbReference type="ARBA" id="ARBA00022679"/>
    </source>
</evidence>
<feature type="region of interest" description="Disordered" evidence="7">
    <location>
        <begin position="743"/>
        <end position="763"/>
    </location>
</feature>
<name>A0A2A6BRU1_PRIPA</name>
<dbReference type="InterPro" id="IPR011009">
    <property type="entry name" value="Kinase-like_dom_sf"/>
</dbReference>
<dbReference type="SUPFAM" id="SSF56112">
    <property type="entry name" value="Protein kinase-like (PK-like)"/>
    <property type="match status" value="1"/>
</dbReference>
<reference evidence="9" key="2">
    <citation type="submission" date="2022-06" db="UniProtKB">
        <authorList>
            <consortium name="EnsemblMetazoa"/>
        </authorList>
    </citation>
    <scope>IDENTIFICATION</scope>
    <source>
        <strain evidence="9">PS312</strain>
    </source>
</reference>
<evidence type="ECO:0000313" key="9">
    <source>
        <dbReference type="EnsemblMetazoa" id="PPA03479.1"/>
    </source>
</evidence>
<keyword evidence="2 6" id="KW-0547">Nucleotide-binding</keyword>
<dbReference type="Gene3D" id="1.10.510.10">
    <property type="entry name" value="Transferase(Phosphotransferase) domain 1"/>
    <property type="match status" value="1"/>
</dbReference>
<keyword evidence="5 6" id="KW-0829">Tyrosine-protein kinase</keyword>
<dbReference type="Pfam" id="PF07714">
    <property type="entry name" value="PK_Tyr_Ser-Thr"/>
    <property type="match status" value="2"/>
</dbReference>
<dbReference type="GO" id="GO:0004715">
    <property type="term" value="F:non-membrane spanning protein tyrosine kinase activity"/>
    <property type="evidence" value="ECO:0000318"/>
    <property type="project" value="GO_Central"/>
</dbReference>
<evidence type="ECO:0000256" key="4">
    <source>
        <dbReference type="ARBA" id="ARBA00022840"/>
    </source>
</evidence>
<dbReference type="PROSITE" id="PS50011">
    <property type="entry name" value="PROTEIN_KINASE_DOM"/>
    <property type="match status" value="1"/>
</dbReference>
<evidence type="ECO:0000256" key="6">
    <source>
        <dbReference type="RuleBase" id="RU362096"/>
    </source>
</evidence>
<evidence type="ECO:0000256" key="8">
    <source>
        <dbReference type="SAM" id="Phobius"/>
    </source>
</evidence>
<dbReference type="AlphaFoldDB" id="A0A2A6BRU1"/>